<dbReference type="RefSeq" id="WP_380898228.1">
    <property type="nucleotide sequence ID" value="NZ_JBHUFU010000003.1"/>
</dbReference>
<evidence type="ECO:0000313" key="4">
    <source>
        <dbReference type="Proteomes" id="UP001597365"/>
    </source>
</evidence>
<dbReference type="SUPFAM" id="SSF55874">
    <property type="entry name" value="ATPase domain of HSP90 chaperone/DNA topoisomerase II/histidine kinase"/>
    <property type="match status" value="1"/>
</dbReference>
<dbReference type="EMBL" id="JBHUFU010000003">
    <property type="protein sequence ID" value="MFD1829573.1"/>
    <property type="molecule type" value="Genomic_DNA"/>
</dbReference>
<dbReference type="PANTHER" id="PTHR35526:SF3">
    <property type="entry name" value="ANTI-SIGMA-F FACTOR RSBW"/>
    <property type="match status" value="1"/>
</dbReference>
<evidence type="ECO:0000259" key="2">
    <source>
        <dbReference type="Pfam" id="PF13581"/>
    </source>
</evidence>
<dbReference type="InterPro" id="IPR003594">
    <property type="entry name" value="HATPase_dom"/>
</dbReference>
<keyword evidence="1" id="KW-0418">Kinase</keyword>
<keyword evidence="4" id="KW-1185">Reference proteome</keyword>
<protein>
    <submittedName>
        <fullName evidence="3">ATP-binding protein</fullName>
    </submittedName>
</protein>
<proteinExistence type="predicted"/>
<sequence length="158" mass="16559">MATLMGKGPVLDGAAAESVVPPLVERACAAYGGNPESIAAARWFAADFLARARAVHGFPVSSGTVGVAQLVVSELVTNACKYAPGPCSVDLELHLDPAEPVLDIAVWDTSPVLPIARAAEPGRVGQHGLELVLAQCEGFDVRRDPVGKRIRVRIAVER</sequence>
<dbReference type="Pfam" id="PF13581">
    <property type="entry name" value="HATPase_c_2"/>
    <property type="match status" value="1"/>
</dbReference>
<keyword evidence="1" id="KW-0808">Transferase</keyword>
<evidence type="ECO:0000313" key="3">
    <source>
        <dbReference type="EMBL" id="MFD1829573.1"/>
    </source>
</evidence>
<reference evidence="4" key="1">
    <citation type="journal article" date="2019" name="Int. J. Syst. Evol. Microbiol.">
        <title>The Global Catalogue of Microorganisms (GCM) 10K type strain sequencing project: providing services to taxonomists for standard genome sequencing and annotation.</title>
        <authorList>
            <consortium name="The Broad Institute Genomics Platform"/>
            <consortium name="The Broad Institute Genome Sequencing Center for Infectious Disease"/>
            <person name="Wu L."/>
            <person name="Ma J."/>
        </authorList>
    </citation>
    <scope>NUCLEOTIDE SEQUENCE [LARGE SCALE GENOMIC DNA]</scope>
    <source>
        <strain evidence="4">CGMCC 4.7455</strain>
    </source>
</reference>
<keyword evidence="3" id="KW-0547">Nucleotide-binding</keyword>
<feature type="domain" description="Histidine kinase/HSP90-like ATPase" evidence="2">
    <location>
        <begin position="35"/>
        <end position="153"/>
    </location>
</feature>
<keyword evidence="3" id="KW-0067">ATP-binding</keyword>
<dbReference type="Gene3D" id="3.30.565.10">
    <property type="entry name" value="Histidine kinase-like ATPase, C-terminal domain"/>
    <property type="match status" value="1"/>
</dbReference>
<dbReference type="GO" id="GO:0005524">
    <property type="term" value="F:ATP binding"/>
    <property type="evidence" value="ECO:0007669"/>
    <property type="project" value="UniProtKB-KW"/>
</dbReference>
<evidence type="ECO:0000256" key="1">
    <source>
        <dbReference type="ARBA" id="ARBA00022527"/>
    </source>
</evidence>
<dbReference type="PANTHER" id="PTHR35526">
    <property type="entry name" value="ANTI-SIGMA-F FACTOR RSBW-RELATED"/>
    <property type="match status" value="1"/>
</dbReference>
<dbReference type="InterPro" id="IPR036890">
    <property type="entry name" value="HATPase_C_sf"/>
</dbReference>
<comment type="caution">
    <text evidence="3">The sequence shown here is derived from an EMBL/GenBank/DDBJ whole genome shotgun (WGS) entry which is preliminary data.</text>
</comment>
<gene>
    <name evidence="3" type="ORF">ACFSJS_07845</name>
</gene>
<dbReference type="Proteomes" id="UP001597365">
    <property type="component" value="Unassembled WGS sequence"/>
</dbReference>
<dbReference type="InterPro" id="IPR050267">
    <property type="entry name" value="Anti-sigma-factor_SerPK"/>
</dbReference>
<dbReference type="CDD" id="cd16936">
    <property type="entry name" value="HATPase_RsbW-like"/>
    <property type="match status" value="1"/>
</dbReference>
<name>A0ABW4PFS5_9ACTN</name>
<accession>A0ABW4PFS5</accession>
<organism evidence="3 4">
    <name type="scientific">Streptomyces desertarenae</name>
    <dbReference type="NCBI Taxonomy" id="2666184"/>
    <lineage>
        <taxon>Bacteria</taxon>
        <taxon>Bacillati</taxon>
        <taxon>Actinomycetota</taxon>
        <taxon>Actinomycetes</taxon>
        <taxon>Kitasatosporales</taxon>
        <taxon>Streptomycetaceae</taxon>
        <taxon>Streptomyces</taxon>
    </lineage>
</organism>
<keyword evidence="1" id="KW-0723">Serine/threonine-protein kinase</keyword>